<evidence type="ECO:0000313" key="2">
    <source>
        <dbReference type="Proteomes" id="UP001175271"/>
    </source>
</evidence>
<protein>
    <submittedName>
        <fullName evidence="1">Uncharacterized protein</fullName>
    </submittedName>
</protein>
<sequence length="98" mass="11427">MTSVQAGTECDDEIIDVVNMQYFAEDDGLEEYEYVATREPSAVFPPEGEEERGWDRRKREPERPLLRQLLLSHLSLYSCANLLCEHEARVDPAFYRET</sequence>
<dbReference type="EMBL" id="JAUCMV010000004">
    <property type="protein sequence ID" value="KAK0402247.1"/>
    <property type="molecule type" value="Genomic_DNA"/>
</dbReference>
<keyword evidence="2" id="KW-1185">Reference proteome</keyword>
<organism evidence="1 2">
    <name type="scientific">Steinernema hermaphroditum</name>
    <dbReference type="NCBI Taxonomy" id="289476"/>
    <lineage>
        <taxon>Eukaryota</taxon>
        <taxon>Metazoa</taxon>
        <taxon>Ecdysozoa</taxon>
        <taxon>Nematoda</taxon>
        <taxon>Chromadorea</taxon>
        <taxon>Rhabditida</taxon>
        <taxon>Tylenchina</taxon>
        <taxon>Panagrolaimomorpha</taxon>
        <taxon>Strongyloidoidea</taxon>
        <taxon>Steinernematidae</taxon>
        <taxon>Steinernema</taxon>
    </lineage>
</organism>
<dbReference type="Proteomes" id="UP001175271">
    <property type="component" value="Unassembled WGS sequence"/>
</dbReference>
<comment type="caution">
    <text evidence="1">The sequence shown here is derived from an EMBL/GenBank/DDBJ whole genome shotgun (WGS) entry which is preliminary data.</text>
</comment>
<reference evidence="1" key="1">
    <citation type="submission" date="2023-06" db="EMBL/GenBank/DDBJ databases">
        <title>Genomic analysis of the entomopathogenic nematode Steinernema hermaphroditum.</title>
        <authorList>
            <person name="Schwarz E.M."/>
            <person name="Heppert J.K."/>
            <person name="Baniya A."/>
            <person name="Schwartz H.T."/>
            <person name="Tan C.-H."/>
            <person name="Antoshechkin I."/>
            <person name="Sternberg P.W."/>
            <person name="Goodrich-Blair H."/>
            <person name="Dillman A.R."/>
        </authorList>
    </citation>
    <scope>NUCLEOTIDE SEQUENCE</scope>
    <source>
        <strain evidence="1">PS9179</strain>
        <tissue evidence="1">Whole animal</tissue>
    </source>
</reference>
<gene>
    <name evidence="1" type="ORF">QR680_016229</name>
</gene>
<proteinExistence type="predicted"/>
<name>A0AA39HAH4_9BILA</name>
<accession>A0AA39HAH4</accession>
<dbReference type="AlphaFoldDB" id="A0AA39HAH4"/>
<evidence type="ECO:0000313" key="1">
    <source>
        <dbReference type="EMBL" id="KAK0402247.1"/>
    </source>
</evidence>